<dbReference type="Gene3D" id="2.30.29.30">
    <property type="entry name" value="Pleckstrin-homology domain (PH domain)/Phosphotyrosine-binding domain (PTB)"/>
    <property type="match status" value="1"/>
</dbReference>
<dbReference type="OrthoDB" id="5600506at2759"/>
<dbReference type="GO" id="GO:0005789">
    <property type="term" value="C:endoplasmic reticulum membrane"/>
    <property type="evidence" value="ECO:0007669"/>
    <property type="project" value="TreeGrafter"/>
</dbReference>
<dbReference type="GO" id="GO:0005886">
    <property type="term" value="C:plasma membrane"/>
    <property type="evidence" value="ECO:0007669"/>
    <property type="project" value="TreeGrafter"/>
</dbReference>
<dbReference type="AlphaFoldDB" id="A0A0L0SFH8"/>
<accession>A0A0L0SFH8</accession>
<feature type="compositionally biased region" description="Polar residues" evidence="1">
    <location>
        <begin position="260"/>
        <end position="270"/>
    </location>
</feature>
<feature type="compositionally biased region" description="Polar residues" evidence="1">
    <location>
        <begin position="24"/>
        <end position="35"/>
    </location>
</feature>
<dbReference type="GO" id="GO:0005739">
    <property type="term" value="C:mitochondrion"/>
    <property type="evidence" value="ECO:0007669"/>
    <property type="project" value="TreeGrafter"/>
</dbReference>
<feature type="compositionally biased region" description="Low complexity" evidence="1">
    <location>
        <begin position="1"/>
        <end position="20"/>
    </location>
</feature>
<feature type="compositionally biased region" description="Basic and acidic residues" evidence="1">
    <location>
        <begin position="235"/>
        <end position="244"/>
    </location>
</feature>
<reference evidence="3 4" key="1">
    <citation type="submission" date="2009-11" db="EMBL/GenBank/DDBJ databases">
        <title>Annotation of Allomyces macrogynus ATCC 38327.</title>
        <authorList>
            <consortium name="The Broad Institute Genome Sequencing Platform"/>
            <person name="Russ C."/>
            <person name="Cuomo C."/>
            <person name="Burger G."/>
            <person name="Gray M.W."/>
            <person name="Holland P.W.H."/>
            <person name="King N."/>
            <person name="Lang F.B.F."/>
            <person name="Roger A.J."/>
            <person name="Ruiz-Trillo I."/>
            <person name="Young S.K."/>
            <person name="Zeng Q."/>
            <person name="Gargeya S."/>
            <person name="Fitzgerald M."/>
            <person name="Haas B."/>
            <person name="Abouelleil A."/>
            <person name="Alvarado L."/>
            <person name="Arachchi H.M."/>
            <person name="Berlin A."/>
            <person name="Chapman S.B."/>
            <person name="Gearin G."/>
            <person name="Goldberg J."/>
            <person name="Griggs A."/>
            <person name="Gujja S."/>
            <person name="Hansen M."/>
            <person name="Heiman D."/>
            <person name="Howarth C."/>
            <person name="Larimer J."/>
            <person name="Lui A."/>
            <person name="MacDonald P.J.P."/>
            <person name="McCowen C."/>
            <person name="Montmayeur A."/>
            <person name="Murphy C."/>
            <person name="Neiman D."/>
            <person name="Pearson M."/>
            <person name="Priest M."/>
            <person name="Roberts A."/>
            <person name="Saif S."/>
            <person name="Shea T."/>
            <person name="Sisk P."/>
            <person name="Stolte C."/>
            <person name="Sykes S."/>
            <person name="Wortman J."/>
            <person name="Nusbaum C."/>
            <person name="Birren B."/>
        </authorList>
    </citation>
    <scope>NUCLEOTIDE SEQUENCE [LARGE SCALE GENOMIC DNA]</scope>
    <source>
        <strain evidence="3 4">ATCC 38327</strain>
    </source>
</reference>
<dbReference type="GO" id="GO:0032366">
    <property type="term" value="P:intracellular sterol transport"/>
    <property type="evidence" value="ECO:0007669"/>
    <property type="project" value="TreeGrafter"/>
</dbReference>
<dbReference type="Proteomes" id="UP000054350">
    <property type="component" value="Unassembled WGS sequence"/>
</dbReference>
<dbReference type="GO" id="GO:0140268">
    <property type="term" value="C:endoplasmic reticulum-plasma membrane contact site"/>
    <property type="evidence" value="ECO:0007669"/>
    <property type="project" value="TreeGrafter"/>
</dbReference>
<dbReference type="EMBL" id="GG745337">
    <property type="protein sequence ID" value="KNE61125.1"/>
    <property type="molecule type" value="Genomic_DNA"/>
</dbReference>
<dbReference type="InterPro" id="IPR004182">
    <property type="entry name" value="GRAM"/>
</dbReference>
<evidence type="ECO:0000259" key="2">
    <source>
        <dbReference type="SMART" id="SM00568"/>
    </source>
</evidence>
<feature type="compositionally biased region" description="Low complexity" evidence="1">
    <location>
        <begin position="43"/>
        <end position="54"/>
    </location>
</feature>
<feature type="region of interest" description="Disordered" evidence="1">
    <location>
        <begin position="1"/>
        <end position="108"/>
    </location>
</feature>
<dbReference type="VEuPathDB" id="FungiDB:AMAG_18746"/>
<feature type="region of interest" description="Disordered" evidence="1">
    <location>
        <begin position="188"/>
        <end position="270"/>
    </location>
</feature>
<dbReference type="PANTHER" id="PTHR23319:SF4">
    <property type="entry name" value="GRAM DOMAIN CONTAINING 1B, ISOFORM E"/>
    <property type="match status" value="1"/>
</dbReference>
<dbReference type="STRING" id="578462.A0A0L0SFH8"/>
<feature type="compositionally biased region" description="Pro residues" evidence="1">
    <location>
        <begin position="198"/>
        <end position="220"/>
    </location>
</feature>
<dbReference type="GO" id="GO:0032541">
    <property type="term" value="C:cortical endoplasmic reticulum"/>
    <property type="evidence" value="ECO:0007669"/>
    <property type="project" value="TreeGrafter"/>
</dbReference>
<feature type="domain" description="GRAM" evidence="2">
    <location>
        <begin position="309"/>
        <end position="375"/>
    </location>
</feature>
<organism evidence="3 4">
    <name type="scientific">Allomyces macrogynus (strain ATCC 38327)</name>
    <name type="common">Allomyces javanicus var. macrogynus</name>
    <dbReference type="NCBI Taxonomy" id="578462"/>
    <lineage>
        <taxon>Eukaryota</taxon>
        <taxon>Fungi</taxon>
        <taxon>Fungi incertae sedis</taxon>
        <taxon>Blastocladiomycota</taxon>
        <taxon>Blastocladiomycetes</taxon>
        <taxon>Blastocladiales</taxon>
        <taxon>Blastocladiaceae</taxon>
        <taxon>Allomyces</taxon>
    </lineage>
</organism>
<evidence type="ECO:0000313" key="3">
    <source>
        <dbReference type="EMBL" id="KNE61125.1"/>
    </source>
</evidence>
<dbReference type="InterPro" id="IPR011993">
    <property type="entry name" value="PH-like_dom_sf"/>
</dbReference>
<dbReference type="SMART" id="SM00568">
    <property type="entry name" value="GRAM"/>
    <property type="match status" value="1"/>
</dbReference>
<evidence type="ECO:0000256" key="1">
    <source>
        <dbReference type="SAM" id="MobiDB-lite"/>
    </source>
</evidence>
<feature type="compositionally biased region" description="Low complexity" evidence="1">
    <location>
        <begin position="71"/>
        <end position="85"/>
    </location>
</feature>
<dbReference type="GO" id="GO:0032934">
    <property type="term" value="F:sterol binding"/>
    <property type="evidence" value="ECO:0007669"/>
    <property type="project" value="TreeGrafter"/>
</dbReference>
<proteinExistence type="predicted"/>
<dbReference type="GO" id="GO:0120015">
    <property type="term" value="F:sterol transfer activity"/>
    <property type="evidence" value="ECO:0007669"/>
    <property type="project" value="TreeGrafter"/>
</dbReference>
<sequence>MPTKPTSPTSSPRSSISSLPRGNGTASATLSSSPPNVIHLVGTTTTAPSSTTTSNLNGVLEHTSGSGSGSGSASPVSPTASTITARPRSPAPTPSVKSMPIQGSPPVAALGLMPSTAVAGRSGRDTDTVSLAVSMATSHADSESFMDRASIKSNSASLDRLVGVLLDHPAEDMPTPTPIIHALAEPRPEEAAHDAPATSPPTPPIPVVTEPSPRPAPSPLPSQVALPVSSSGTPDRARPTKTSESRSSSRKPSRTGRAPSATSSAAGIVASNDTVNTSKASVREDFPRLDSSLAGEAIFGEETPSKVQRRFDKYFPTLATEQVMFAYTCAMEKDENWSGRLFLTDKHLCFHGKLDRKTAKVLIHWCDVIRVQQRRGDAEQKVEAGIRIMSLTSKYTFTNFHHHSVDGPYAEIRRIWQAEIEASARPFRALT</sequence>
<dbReference type="Pfam" id="PF02893">
    <property type="entry name" value="GRAM"/>
    <property type="match status" value="1"/>
</dbReference>
<name>A0A0L0SFH8_ALLM3</name>
<evidence type="ECO:0000313" key="4">
    <source>
        <dbReference type="Proteomes" id="UP000054350"/>
    </source>
</evidence>
<reference evidence="4" key="2">
    <citation type="submission" date="2009-11" db="EMBL/GenBank/DDBJ databases">
        <title>The Genome Sequence of Allomyces macrogynus strain ATCC 38327.</title>
        <authorList>
            <consortium name="The Broad Institute Genome Sequencing Platform"/>
            <person name="Russ C."/>
            <person name="Cuomo C."/>
            <person name="Shea T."/>
            <person name="Young S.K."/>
            <person name="Zeng Q."/>
            <person name="Koehrsen M."/>
            <person name="Haas B."/>
            <person name="Borodovsky M."/>
            <person name="Guigo R."/>
            <person name="Alvarado L."/>
            <person name="Berlin A."/>
            <person name="Borenstein D."/>
            <person name="Chen Z."/>
            <person name="Engels R."/>
            <person name="Freedman E."/>
            <person name="Gellesch M."/>
            <person name="Goldberg J."/>
            <person name="Griggs A."/>
            <person name="Gujja S."/>
            <person name="Heiman D."/>
            <person name="Hepburn T."/>
            <person name="Howarth C."/>
            <person name="Jen D."/>
            <person name="Larson L."/>
            <person name="Lewis B."/>
            <person name="Mehta T."/>
            <person name="Park D."/>
            <person name="Pearson M."/>
            <person name="Roberts A."/>
            <person name="Saif S."/>
            <person name="Shenoy N."/>
            <person name="Sisk P."/>
            <person name="Stolte C."/>
            <person name="Sykes S."/>
            <person name="Walk T."/>
            <person name="White J."/>
            <person name="Yandava C."/>
            <person name="Burger G."/>
            <person name="Gray M.W."/>
            <person name="Holland P.W.H."/>
            <person name="King N."/>
            <person name="Lang F.B.F."/>
            <person name="Roger A.J."/>
            <person name="Ruiz-Trillo I."/>
            <person name="Lander E."/>
            <person name="Nusbaum C."/>
        </authorList>
    </citation>
    <scope>NUCLEOTIDE SEQUENCE [LARGE SCALE GENOMIC DNA]</scope>
    <source>
        <strain evidence="4">ATCC 38327</strain>
    </source>
</reference>
<dbReference type="PANTHER" id="PTHR23319">
    <property type="entry name" value="GRAM DOMAIN CONTAINING 1B, ISOFORM E"/>
    <property type="match status" value="1"/>
</dbReference>
<keyword evidence="4" id="KW-1185">Reference proteome</keyword>
<dbReference type="InterPro" id="IPR051482">
    <property type="entry name" value="Cholesterol_transport"/>
</dbReference>
<gene>
    <name evidence="3" type="ORF">AMAG_18746</name>
</gene>
<protein>
    <recommendedName>
        <fullName evidence="2">GRAM domain-containing protein</fullName>
    </recommendedName>
</protein>